<feature type="binding site" evidence="7">
    <location>
        <position position="312"/>
    </location>
    <ligand>
        <name>Mn(2+)</name>
        <dbReference type="ChEBI" id="CHEBI:29035"/>
        <label>1</label>
    </ligand>
</feature>
<evidence type="ECO:0000256" key="4">
    <source>
        <dbReference type="ARBA" id="ARBA00022438"/>
    </source>
</evidence>
<dbReference type="PRINTS" id="PR00481">
    <property type="entry name" value="LAMNOPPTDASE"/>
</dbReference>
<evidence type="ECO:0000313" key="9">
    <source>
        <dbReference type="EMBL" id="OGZ07772.1"/>
    </source>
</evidence>
<dbReference type="Gene3D" id="3.40.220.10">
    <property type="entry name" value="Leucine Aminopeptidase, subunit E, domain 1"/>
    <property type="match status" value="1"/>
</dbReference>
<comment type="subcellular location">
    <subcellularLocation>
        <location evidence="7">Cytoplasm</location>
    </subcellularLocation>
</comment>
<evidence type="ECO:0000259" key="8">
    <source>
        <dbReference type="PROSITE" id="PS00631"/>
    </source>
</evidence>
<keyword evidence="6 7" id="KW-0378">Hydrolase</keyword>
<comment type="catalytic activity">
    <reaction evidence="2 7">
        <text>Release of an N-terminal amino acid, preferentially leucine, but not glutamic or aspartic acids.</text>
        <dbReference type="EC" id="3.4.11.10"/>
    </reaction>
</comment>
<dbReference type="AlphaFoldDB" id="A0A1G2D2S3"/>
<dbReference type="EC" id="3.4.11.1" evidence="7"/>
<evidence type="ECO:0000256" key="3">
    <source>
        <dbReference type="ARBA" id="ARBA00009528"/>
    </source>
</evidence>
<evidence type="ECO:0000256" key="5">
    <source>
        <dbReference type="ARBA" id="ARBA00022670"/>
    </source>
</evidence>
<dbReference type="GO" id="GO:0006508">
    <property type="term" value="P:proteolysis"/>
    <property type="evidence" value="ECO:0007669"/>
    <property type="project" value="UniProtKB-KW"/>
</dbReference>
<organism evidence="9 10">
    <name type="scientific">Candidatus Lloydbacteria bacterium RIFCSPHIGHO2_02_FULL_50_13</name>
    <dbReference type="NCBI Taxonomy" id="1798661"/>
    <lineage>
        <taxon>Bacteria</taxon>
        <taxon>Candidatus Lloydiibacteriota</taxon>
    </lineage>
</organism>
<dbReference type="InterPro" id="IPR000819">
    <property type="entry name" value="Peptidase_M17_C"/>
</dbReference>
<protein>
    <recommendedName>
        <fullName evidence="7">Probable cytosol aminopeptidase</fullName>
        <ecNumber evidence="7">3.4.11.1</ecNumber>
    </recommendedName>
    <alternativeName>
        <fullName evidence="7">Leucine aminopeptidase</fullName>
        <shortName evidence="7">LAP</shortName>
        <ecNumber evidence="7">3.4.11.10</ecNumber>
    </alternativeName>
    <alternativeName>
        <fullName evidence="7">Leucyl aminopeptidase</fullName>
    </alternativeName>
</protein>
<feature type="binding site" evidence="7">
    <location>
        <position position="230"/>
    </location>
    <ligand>
        <name>Mn(2+)</name>
        <dbReference type="ChEBI" id="CHEBI:29035"/>
        <label>2</label>
    </ligand>
</feature>
<dbReference type="PROSITE" id="PS00631">
    <property type="entry name" value="CYTOSOL_AP"/>
    <property type="match status" value="1"/>
</dbReference>
<evidence type="ECO:0000313" key="10">
    <source>
        <dbReference type="Proteomes" id="UP000177996"/>
    </source>
</evidence>
<keyword evidence="5 7" id="KW-0645">Protease</keyword>
<dbReference type="InterPro" id="IPR011356">
    <property type="entry name" value="Leucine_aapep/pepB"/>
</dbReference>
<comment type="caution">
    <text evidence="9">The sequence shown here is derived from an EMBL/GenBank/DDBJ whole genome shotgun (WGS) entry which is preliminary data.</text>
</comment>
<feature type="binding site" evidence="7">
    <location>
        <position position="314"/>
    </location>
    <ligand>
        <name>Mn(2+)</name>
        <dbReference type="ChEBI" id="CHEBI:29035"/>
        <label>2</label>
    </ligand>
</feature>
<comment type="function">
    <text evidence="7">Presumably involved in the processing and regular turnover of intracellular proteins. Catalyzes the removal of unsubstituted N-terminal amino acids from various peptides.</text>
</comment>
<dbReference type="Pfam" id="PF00883">
    <property type="entry name" value="Peptidase_M17"/>
    <property type="match status" value="1"/>
</dbReference>
<gene>
    <name evidence="7" type="primary">pepA</name>
    <name evidence="9" type="ORF">A3D65_01580</name>
</gene>
<keyword evidence="4 7" id="KW-0031">Aminopeptidase</keyword>
<comment type="catalytic activity">
    <reaction evidence="1 7">
        <text>Release of an N-terminal amino acid, Xaa-|-Yaa-, in which Xaa is preferably Leu, but may be other amino acids including Pro although not Arg or Lys, and Yaa may be Pro. Amino acid amides and methyl esters are also readily hydrolyzed, but rates on arylamides are exceedingly low.</text>
        <dbReference type="EC" id="3.4.11.1"/>
    </reaction>
</comment>
<dbReference type="PANTHER" id="PTHR11963">
    <property type="entry name" value="LEUCINE AMINOPEPTIDASE-RELATED"/>
    <property type="match status" value="1"/>
</dbReference>
<name>A0A1G2D2S3_9BACT</name>
<evidence type="ECO:0000256" key="6">
    <source>
        <dbReference type="ARBA" id="ARBA00022801"/>
    </source>
</evidence>
<dbReference type="STRING" id="1798661.A3D65_01580"/>
<evidence type="ECO:0000256" key="2">
    <source>
        <dbReference type="ARBA" id="ARBA00000967"/>
    </source>
</evidence>
<dbReference type="Gene3D" id="3.40.630.10">
    <property type="entry name" value="Zn peptidases"/>
    <property type="match status" value="1"/>
</dbReference>
<feature type="binding site" evidence="7">
    <location>
        <position position="235"/>
    </location>
    <ligand>
        <name>Mn(2+)</name>
        <dbReference type="ChEBI" id="CHEBI:29035"/>
        <label>2</label>
    </ligand>
</feature>
<reference evidence="9 10" key="1">
    <citation type="journal article" date="2016" name="Nat. Commun.">
        <title>Thousands of microbial genomes shed light on interconnected biogeochemical processes in an aquifer system.</title>
        <authorList>
            <person name="Anantharaman K."/>
            <person name="Brown C.T."/>
            <person name="Hug L.A."/>
            <person name="Sharon I."/>
            <person name="Castelle C.J."/>
            <person name="Probst A.J."/>
            <person name="Thomas B.C."/>
            <person name="Singh A."/>
            <person name="Wilkins M.J."/>
            <person name="Karaoz U."/>
            <person name="Brodie E.L."/>
            <person name="Williams K.H."/>
            <person name="Hubbard S.S."/>
            <person name="Banfield J.F."/>
        </authorList>
    </citation>
    <scope>NUCLEOTIDE SEQUENCE [LARGE SCALE GENOMIC DNA]</scope>
</reference>
<sequence>MKYTFTNKPSKSKDIAAVSFTTLSSDAVARTSDGRTVIELGIGKREEMTRRKLITTIRKIVSLAKSVNKKKMSLNFFDFVFPRLHMLPMELGEMLSTNLEMANFEFVKYKSKPKEGWNTLTDVVVVGKVGGSVEKAIKKGRIVGESVNNVRVLANTPGGEMTPSILAREAIEVAEGLPITVTVLGVREMEELGMGAILGVGRGSDEEPKFIVMEYFGGAPEESPVVLVGKGVTFDTGGLNLKSDANMYEMHMDMSGGAAVIHSVVLAAKLKLKKNIVALVPAVENMPSGSSYHPGDVLKSMSGKTIEVLNTDAEGRVILADALHYAKKYKPRLVVDVATLTGAIHVALGNHASGLFTRDIDLENQFRVLGEETGDYVWPMPLWDEYESEIKGTFGDWANTGKGRHGGASNAALFLYQFTKDEKGKEAYPWVHLDIASRMTAADGEYLAKGAAGAPVRLLAKLLERF</sequence>
<dbReference type="GO" id="GO:0070006">
    <property type="term" value="F:metalloaminopeptidase activity"/>
    <property type="evidence" value="ECO:0007669"/>
    <property type="project" value="InterPro"/>
</dbReference>
<dbReference type="GO" id="GO:0030145">
    <property type="term" value="F:manganese ion binding"/>
    <property type="evidence" value="ECO:0007669"/>
    <property type="project" value="UniProtKB-UniRule"/>
</dbReference>
<dbReference type="PANTHER" id="PTHR11963:SF23">
    <property type="entry name" value="CYTOSOL AMINOPEPTIDASE"/>
    <property type="match status" value="1"/>
</dbReference>
<feature type="binding site" evidence="7">
    <location>
        <position position="235"/>
    </location>
    <ligand>
        <name>Mn(2+)</name>
        <dbReference type="ChEBI" id="CHEBI:29035"/>
        <label>1</label>
    </ligand>
</feature>
<evidence type="ECO:0000256" key="7">
    <source>
        <dbReference type="HAMAP-Rule" id="MF_00181"/>
    </source>
</evidence>
<dbReference type="Proteomes" id="UP000177996">
    <property type="component" value="Unassembled WGS sequence"/>
</dbReference>
<feature type="active site" evidence="7">
    <location>
        <position position="242"/>
    </location>
</feature>
<feature type="active site" evidence="7">
    <location>
        <position position="316"/>
    </location>
</feature>
<dbReference type="EC" id="3.4.11.10" evidence="7"/>
<dbReference type="InterPro" id="IPR023042">
    <property type="entry name" value="Peptidase_M17_leu_NH2_pept"/>
</dbReference>
<dbReference type="GO" id="GO:0005737">
    <property type="term" value="C:cytoplasm"/>
    <property type="evidence" value="ECO:0007669"/>
    <property type="project" value="UniProtKB-SubCell"/>
</dbReference>
<feature type="domain" description="Cytosol aminopeptidase" evidence="8">
    <location>
        <begin position="310"/>
        <end position="317"/>
    </location>
</feature>
<dbReference type="CDD" id="cd00433">
    <property type="entry name" value="Peptidase_M17"/>
    <property type="match status" value="1"/>
</dbReference>
<feature type="binding site" evidence="7">
    <location>
        <position position="253"/>
    </location>
    <ligand>
        <name>Mn(2+)</name>
        <dbReference type="ChEBI" id="CHEBI:29035"/>
        <label>2</label>
    </ligand>
</feature>
<keyword evidence="7" id="KW-0479">Metal-binding</keyword>
<dbReference type="SUPFAM" id="SSF52949">
    <property type="entry name" value="Macro domain-like"/>
    <property type="match status" value="1"/>
</dbReference>
<comment type="cofactor">
    <cofactor evidence="7">
        <name>Mn(2+)</name>
        <dbReference type="ChEBI" id="CHEBI:29035"/>
    </cofactor>
    <text evidence="7">Binds 2 manganese ions per subunit.</text>
</comment>
<keyword evidence="7" id="KW-0963">Cytoplasm</keyword>
<accession>A0A1G2D2S3</accession>
<dbReference type="HAMAP" id="MF_00181">
    <property type="entry name" value="Cytosol_peptidase_M17"/>
    <property type="match status" value="1"/>
</dbReference>
<feature type="binding site" evidence="7">
    <location>
        <position position="314"/>
    </location>
    <ligand>
        <name>Mn(2+)</name>
        <dbReference type="ChEBI" id="CHEBI:29035"/>
        <label>1</label>
    </ligand>
</feature>
<keyword evidence="7" id="KW-0464">Manganese</keyword>
<dbReference type="EMBL" id="MHLL01000053">
    <property type="protein sequence ID" value="OGZ07772.1"/>
    <property type="molecule type" value="Genomic_DNA"/>
</dbReference>
<evidence type="ECO:0000256" key="1">
    <source>
        <dbReference type="ARBA" id="ARBA00000135"/>
    </source>
</evidence>
<dbReference type="InterPro" id="IPR043472">
    <property type="entry name" value="Macro_dom-like"/>
</dbReference>
<proteinExistence type="inferred from homology"/>
<dbReference type="SUPFAM" id="SSF53187">
    <property type="entry name" value="Zn-dependent exopeptidases"/>
    <property type="match status" value="1"/>
</dbReference>
<comment type="similarity">
    <text evidence="3 7">Belongs to the peptidase M17 family.</text>
</comment>